<evidence type="ECO:0000256" key="1">
    <source>
        <dbReference type="ARBA" id="ARBA00004123"/>
    </source>
</evidence>
<feature type="compositionally biased region" description="Basic and acidic residues" evidence="9">
    <location>
        <begin position="47"/>
        <end position="65"/>
    </location>
</feature>
<sequence>MAFSGIPGLGLLSNDATQPVVNQGSSSMQGVEEQKPAPVAATVDTTATEKPENVNHIEQKLEESSLHASDSIPVEGHSDHAQTASKEQEDTPMANGDASQATAPEQSAPTHQEPQAKAPVDSEFIEAAEANKNNPAAEWQYDSSDAESSSDSDTSSDSSSDDESEDEGDYPLLDPMEQARILMQEEYGDDDGGKASASQLRTANEVAEDKIEKPDVTIGPDMKITDLGKVDSIVDNMILIRANVSGEYQVLESGSVLCTEDRAVIGAVADTLGRVQEPLYTVAFNDRSEIEAAGLSKGSTVYYVDQHSTYVFTEPLKNLKGTDASNQFDEEVAENELEFSDDEAEAEHKRKQKQAKREKAGHGAASKPSQPSQPEGYTGALSYDDDGTDLYTPLARPDGLHHMGSSATVEEHPRSRRGHGHRGRGGRGAARGGRGGAAPPLVQNEQPQIQQQPQQSFPSYHASQNFPFQFGQTQAPAWPQSNAPFAFGANNQGGIPAGAFVNPAFFQGQQQQQPYGQQQPAFIPPPPPQFGGDPQQAAEAFRVIQAMAAASQQQNSAQPQGQSQQQSQQPQMNQGDFLQAMLRNLQNGGSNGQS</sequence>
<feature type="compositionally biased region" description="Low complexity" evidence="9">
    <location>
        <begin position="509"/>
        <end position="521"/>
    </location>
</feature>
<dbReference type="SUPFAM" id="SSF50447">
    <property type="entry name" value="Translation proteins"/>
    <property type="match status" value="1"/>
</dbReference>
<organism evidence="10 11">
    <name type="scientific">Phyllosticta capitalensis</name>
    <dbReference type="NCBI Taxonomy" id="121624"/>
    <lineage>
        <taxon>Eukaryota</taxon>
        <taxon>Fungi</taxon>
        <taxon>Dikarya</taxon>
        <taxon>Ascomycota</taxon>
        <taxon>Pezizomycotina</taxon>
        <taxon>Dothideomycetes</taxon>
        <taxon>Dothideomycetes incertae sedis</taxon>
        <taxon>Botryosphaeriales</taxon>
        <taxon>Phyllostictaceae</taxon>
        <taxon>Phyllosticta</taxon>
    </lineage>
</organism>
<keyword evidence="7" id="KW-0694">RNA-binding</keyword>
<keyword evidence="6" id="KW-0597">Phosphoprotein</keyword>
<dbReference type="Pfam" id="PF04410">
    <property type="entry name" value="Gar1"/>
    <property type="match status" value="1"/>
</dbReference>
<feature type="compositionally biased region" description="Acidic residues" evidence="9">
    <location>
        <begin position="331"/>
        <end position="345"/>
    </location>
</feature>
<feature type="compositionally biased region" description="Low complexity" evidence="9">
    <location>
        <begin position="127"/>
        <end position="143"/>
    </location>
</feature>
<proteinExistence type="inferred from homology"/>
<gene>
    <name evidence="10" type="ORF">HDK90DRAFT_494994</name>
</gene>
<evidence type="ECO:0000256" key="7">
    <source>
        <dbReference type="ARBA" id="ARBA00022884"/>
    </source>
</evidence>
<dbReference type="Gene3D" id="2.40.10.230">
    <property type="entry name" value="Probable tRNA pseudouridine synthase domain"/>
    <property type="match status" value="1"/>
</dbReference>
<dbReference type="PANTHER" id="PTHR31633">
    <property type="entry name" value="H/ACA RIBONUCLEOPROTEIN COMPLEX NON-CORE SUBUNIT NAF1"/>
    <property type="match status" value="1"/>
</dbReference>
<evidence type="ECO:0000256" key="6">
    <source>
        <dbReference type="ARBA" id="ARBA00022553"/>
    </source>
</evidence>
<feature type="region of interest" description="Disordered" evidence="9">
    <location>
        <begin position="331"/>
        <end position="456"/>
    </location>
</feature>
<keyword evidence="11" id="KW-1185">Reference proteome</keyword>
<evidence type="ECO:0000256" key="2">
    <source>
        <dbReference type="ARBA" id="ARBA00009801"/>
    </source>
</evidence>
<feature type="region of interest" description="Disordered" evidence="9">
    <location>
        <begin position="1"/>
        <end position="172"/>
    </location>
</feature>
<feature type="compositionally biased region" description="Low complexity" evidence="9">
    <location>
        <begin position="446"/>
        <end position="455"/>
    </location>
</feature>
<evidence type="ECO:0000256" key="3">
    <source>
        <dbReference type="ARBA" id="ARBA00021438"/>
    </source>
</evidence>
<comment type="similarity">
    <text evidence="2">Belongs to the NAF1 family.</text>
</comment>
<feature type="compositionally biased region" description="Low complexity" evidence="9">
    <location>
        <begin position="545"/>
        <end position="575"/>
    </location>
</feature>
<dbReference type="PANTHER" id="PTHR31633:SF1">
    <property type="entry name" value="H_ACA RIBONUCLEOPROTEIN COMPLEX NON-CORE SUBUNIT NAF1"/>
    <property type="match status" value="1"/>
</dbReference>
<dbReference type="InterPro" id="IPR007504">
    <property type="entry name" value="H/ACA_rnp_Gar1/Naf1"/>
</dbReference>
<accession>A0ABR1YFV4</accession>
<feature type="compositionally biased region" description="Polar residues" evidence="9">
    <location>
        <begin position="97"/>
        <end position="113"/>
    </location>
</feature>
<protein>
    <recommendedName>
        <fullName evidence="3">H/ACA ribonucleoprotein complex non-core subunit NAF1</fullName>
    </recommendedName>
</protein>
<feature type="compositionally biased region" description="Low complexity" evidence="9">
    <location>
        <begin position="36"/>
        <end position="46"/>
    </location>
</feature>
<dbReference type="InterPro" id="IPR040309">
    <property type="entry name" value="Naf1"/>
</dbReference>
<feature type="compositionally biased region" description="Basic residues" evidence="9">
    <location>
        <begin position="414"/>
        <end position="425"/>
    </location>
</feature>
<dbReference type="Proteomes" id="UP001492380">
    <property type="component" value="Unassembled WGS sequence"/>
</dbReference>
<dbReference type="InterPro" id="IPR009000">
    <property type="entry name" value="Transl_B-barrel_sf"/>
</dbReference>
<comment type="subcellular location">
    <subcellularLocation>
        <location evidence="1">Nucleus</location>
    </subcellularLocation>
</comment>
<evidence type="ECO:0000256" key="4">
    <source>
        <dbReference type="ARBA" id="ARBA00022517"/>
    </source>
</evidence>
<keyword evidence="5" id="KW-0698">rRNA processing</keyword>
<feature type="region of interest" description="Disordered" evidence="9">
    <location>
        <begin position="509"/>
        <end position="594"/>
    </location>
</feature>
<feature type="compositionally biased region" description="Gly residues" evidence="9">
    <location>
        <begin position="426"/>
        <end position="436"/>
    </location>
</feature>
<reference evidence="10 11" key="1">
    <citation type="submission" date="2024-04" db="EMBL/GenBank/DDBJ databases">
        <title>Phyllosticta paracitricarpa is synonymous to the EU quarantine fungus P. citricarpa based on phylogenomic analyses.</title>
        <authorList>
            <consortium name="Lawrence Berkeley National Laboratory"/>
            <person name="Van Ingen-Buijs V.A."/>
            <person name="Van Westerhoven A.C."/>
            <person name="Haridas S."/>
            <person name="Skiadas P."/>
            <person name="Martin F."/>
            <person name="Groenewald J.Z."/>
            <person name="Crous P.W."/>
            <person name="Seidl M.F."/>
        </authorList>
    </citation>
    <scope>NUCLEOTIDE SEQUENCE [LARGE SCALE GENOMIC DNA]</scope>
    <source>
        <strain evidence="10 11">CBS 123374</strain>
    </source>
</reference>
<dbReference type="InterPro" id="IPR038664">
    <property type="entry name" value="Gar1/Naf1_Cbf5-bd_sf"/>
</dbReference>
<evidence type="ECO:0000256" key="8">
    <source>
        <dbReference type="ARBA" id="ARBA00023242"/>
    </source>
</evidence>
<feature type="compositionally biased region" description="Polar residues" evidence="9">
    <location>
        <begin position="14"/>
        <end position="29"/>
    </location>
</feature>
<name>A0ABR1YFV4_9PEZI</name>
<keyword evidence="4" id="KW-0690">Ribosome biogenesis</keyword>
<evidence type="ECO:0000256" key="5">
    <source>
        <dbReference type="ARBA" id="ARBA00022552"/>
    </source>
</evidence>
<comment type="caution">
    <text evidence="10">The sequence shown here is derived from an EMBL/GenBank/DDBJ whole genome shotgun (WGS) entry which is preliminary data.</text>
</comment>
<evidence type="ECO:0000313" key="11">
    <source>
        <dbReference type="Proteomes" id="UP001492380"/>
    </source>
</evidence>
<dbReference type="EMBL" id="JBBWRZ010000010">
    <property type="protein sequence ID" value="KAK8227403.1"/>
    <property type="molecule type" value="Genomic_DNA"/>
</dbReference>
<evidence type="ECO:0000256" key="9">
    <source>
        <dbReference type="SAM" id="MobiDB-lite"/>
    </source>
</evidence>
<evidence type="ECO:0000313" key="10">
    <source>
        <dbReference type="EMBL" id="KAK8227403.1"/>
    </source>
</evidence>
<feature type="compositionally biased region" description="Acidic residues" evidence="9">
    <location>
        <begin position="159"/>
        <end position="169"/>
    </location>
</feature>
<keyword evidence="8" id="KW-0539">Nucleus</keyword>